<dbReference type="Pfam" id="PF05231">
    <property type="entry name" value="MASE1"/>
    <property type="match status" value="1"/>
</dbReference>
<feature type="transmembrane region" description="Helical" evidence="7">
    <location>
        <begin position="119"/>
        <end position="148"/>
    </location>
</feature>
<dbReference type="PROSITE" id="PS50112">
    <property type="entry name" value="PAS"/>
    <property type="match status" value="1"/>
</dbReference>
<dbReference type="EMBL" id="LNYY01000008">
    <property type="protein sequence ID" value="KTD70774.1"/>
    <property type="molecule type" value="Genomic_DNA"/>
</dbReference>
<evidence type="ECO:0000259" key="9">
    <source>
        <dbReference type="PROSITE" id="PS50839"/>
    </source>
</evidence>
<dbReference type="FunFam" id="3.30.70.270:FF:000001">
    <property type="entry name" value="Diguanylate cyclase domain protein"/>
    <property type="match status" value="1"/>
</dbReference>
<dbReference type="InterPro" id="IPR000014">
    <property type="entry name" value="PAS"/>
</dbReference>
<feature type="transmembrane region" description="Helical" evidence="7">
    <location>
        <begin position="160"/>
        <end position="180"/>
    </location>
</feature>
<organism evidence="12 13">
    <name type="scientific">Legionella steelei</name>
    <dbReference type="NCBI Taxonomy" id="947033"/>
    <lineage>
        <taxon>Bacteria</taxon>
        <taxon>Pseudomonadati</taxon>
        <taxon>Pseudomonadota</taxon>
        <taxon>Gammaproteobacteria</taxon>
        <taxon>Legionellales</taxon>
        <taxon>Legionellaceae</taxon>
        <taxon>Legionella</taxon>
    </lineage>
</organism>
<evidence type="ECO:0000259" key="8">
    <source>
        <dbReference type="PROSITE" id="PS50112"/>
    </source>
</evidence>
<dbReference type="SUPFAM" id="SSF55785">
    <property type="entry name" value="PYP-like sensor domain (PAS domain)"/>
    <property type="match status" value="1"/>
</dbReference>
<dbReference type="InterPro" id="IPR006189">
    <property type="entry name" value="CHASE_dom"/>
</dbReference>
<dbReference type="SUPFAM" id="SSF141868">
    <property type="entry name" value="EAL domain-like"/>
    <property type="match status" value="1"/>
</dbReference>
<dbReference type="NCBIfam" id="TIGR00254">
    <property type="entry name" value="GGDEF"/>
    <property type="match status" value="1"/>
</dbReference>
<keyword evidence="4 7" id="KW-0812">Transmembrane</keyword>
<dbReference type="Pfam" id="PF03924">
    <property type="entry name" value="CHASE"/>
    <property type="match status" value="1"/>
</dbReference>
<dbReference type="Pfam" id="PF00563">
    <property type="entry name" value="EAL"/>
    <property type="match status" value="1"/>
</dbReference>
<dbReference type="InterPro" id="IPR035965">
    <property type="entry name" value="PAS-like_dom_sf"/>
</dbReference>
<gene>
    <name evidence="12" type="ORF">Lste_0552</name>
</gene>
<keyword evidence="13" id="KW-1185">Reference proteome</keyword>
<comment type="subcellular location">
    <subcellularLocation>
        <location evidence="2">Cell membrane</location>
        <topology evidence="2">Multi-pass membrane protein</topology>
    </subcellularLocation>
</comment>
<feature type="transmembrane region" description="Helical" evidence="7">
    <location>
        <begin position="470"/>
        <end position="494"/>
    </location>
</feature>
<dbReference type="Proteomes" id="UP000054926">
    <property type="component" value="Unassembled WGS sequence"/>
</dbReference>
<feature type="domain" description="EAL" evidence="10">
    <location>
        <begin position="818"/>
        <end position="1071"/>
    </location>
</feature>
<evidence type="ECO:0000256" key="3">
    <source>
        <dbReference type="ARBA" id="ARBA00022475"/>
    </source>
</evidence>
<evidence type="ECO:0000256" key="2">
    <source>
        <dbReference type="ARBA" id="ARBA00004651"/>
    </source>
</evidence>
<dbReference type="InterPro" id="IPR043128">
    <property type="entry name" value="Rev_trsase/Diguanyl_cyclase"/>
</dbReference>
<dbReference type="NCBIfam" id="TIGR00229">
    <property type="entry name" value="sensory_box"/>
    <property type="match status" value="1"/>
</dbReference>
<dbReference type="AlphaFoldDB" id="A0A0W0ZPF3"/>
<reference evidence="12 13" key="1">
    <citation type="submission" date="2015-11" db="EMBL/GenBank/DDBJ databases">
        <title>Genomic analysis of 38 Legionella species identifies large and diverse effector repertoires.</title>
        <authorList>
            <person name="Burstein D."/>
            <person name="Amaro F."/>
            <person name="Zusman T."/>
            <person name="Lifshitz Z."/>
            <person name="Cohen O."/>
            <person name="Gilbert J.A."/>
            <person name="Pupko T."/>
            <person name="Shuman H.A."/>
            <person name="Segal G."/>
        </authorList>
    </citation>
    <scope>NUCLEOTIDE SEQUENCE [LARGE SCALE GENOMIC DNA]</scope>
    <source>
        <strain evidence="12 13">IMVS3376</strain>
    </source>
</reference>
<dbReference type="InterPro" id="IPR035919">
    <property type="entry name" value="EAL_sf"/>
</dbReference>
<dbReference type="Gene3D" id="3.30.70.270">
    <property type="match status" value="1"/>
</dbReference>
<dbReference type="Pfam" id="PF00990">
    <property type="entry name" value="GGDEF"/>
    <property type="match status" value="1"/>
</dbReference>
<comment type="cofactor">
    <cofactor evidence="1">
        <name>Mg(2+)</name>
        <dbReference type="ChEBI" id="CHEBI:18420"/>
    </cofactor>
</comment>
<dbReference type="InterPro" id="IPR001633">
    <property type="entry name" value="EAL_dom"/>
</dbReference>
<evidence type="ECO:0000313" key="13">
    <source>
        <dbReference type="Proteomes" id="UP000054926"/>
    </source>
</evidence>
<evidence type="ECO:0000256" key="1">
    <source>
        <dbReference type="ARBA" id="ARBA00001946"/>
    </source>
</evidence>
<evidence type="ECO:0000256" key="7">
    <source>
        <dbReference type="SAM" id="Phobius"/>
    </source>
</evidence>
<evidence type="ECO:0000256" key="4">
    <source>
        <dbReference type="ARBA" id="ARBA00022692"/>
    </source>
</evidence>
<dbReference type="RefSeq" id="WP_068310861.1">
    <property type="nucleotide sequence ID" value="NZ_LNYY01000008.1"/>
</dbReference>
<dbReference type="SUPFAM" id="SSF55073">
    <property type="entry name" value="Nucleotide cyclase"/>
    <property type="match status" value="1"/>
</dbReference>
<evidence type="ECO:0000259" key="10">
    <source>
        <dbReference type="PROSITE" id="PS50883"/>
    </source>
</evidence>
<dbReference type="SMART" id="SM00091">
    <property type="entry name" value="PAS"/>
    <property type="match status" value="1"/>
</dbReference>
<accession>A0A0W0ZPF3</accession>
<dbReference type="InterPro" id="IPR052155">
    <property type="entry name" value="Biofilm_reg_signaling"/>
</dbReference>
<dbReference type="Gene3D" id="3.30.450.350">
    <property type="entry name" value="CHASE domain"/>
    <property type="match status" value="1"/>
</dbReference>
<dbReference type="InterPro" id="IPR007895">
    <property type="entry name" value="MASE1"/>
</dbReference>
<evidence type="ECO:0000256" key="5">
    <source>
        <dbReference type="ARBA" id="ARBA00022989"/>
    </source>
</evidence>
<feature type="domain" description="GGDEF" evidence="11">
    <location>
        <begin position="676"/>
        <end position="809"/>
    </location>
</feature>
<feature type="transmembrane region" description="Helical" evidence="7">
    <location>
        <begin position="192"/>
        <end position="211"/>
    </location>
</feature>
<dbReference type="GO" id="GO:0003824">
    <property type="term" value="F:catalytic activity"/>
    <property type="evidence" value="ECO:0007669"/>
    <property type="project" value="UniProtKB-ARBA"/>
</dbReference>
<dbReference type="CDD" id="cd01948">
    <property type="entry name" value="EAL"/>
    <property type="match status" value="1"/>
</dbReference>
<dbReference type="SMART" id="SM00267">
    <property type="entry name" value="GGDEF"/>
    <property type="match status" value="1"/>
</dbReference>
<feature type="transmembrane region" description="Helical" evidence="7">
    <location>
        <begin position="39"/>
        <end position="68"/>
    </location>
</feature>
<dbReference type="PROSITE" id="PS50887">
    <property type="entry name" value="GGDEF"/>
    <property type="match status" value="1"/>
</dbReference>
<comment type="caution">
    <text evidence="12">The sequence shown here is derived from an EMBL/GenBank/DDBJ whole genome shotgun (WGS) entry which is preliminary data.</text>
</comment>
<dbReference type="PROSITE" id="PS50883">
    <property type="entry name" value="EAL"/>
    <property type="match status" value="1"/>
</dbReference>
<feature type="domain" description="CHASE" evidence="9">
    <location>
        <begin position="254"/>
        <end position="404"/>
    </location>
</feature>
<dbReference type="GO" id="GO:0007165">
    <property type="term" value="P:signal transduction"/>
    <property type="evidence" value="ECO:0007669"/>
    <property type="project" value="UniProtKB-ARBA"/>
</dbReference>
<dbReference type="Gene3D" id="3.20.20.450">
    <property type="entry name" value="EAL domain"/>
    <property type="match status" value="1"/>
</dbReference>
<feature type="domain" description="PAS" evidence="8">
    <location>
        <begin position="514"/>
        <end position="556"/>
    </location>
</feature>
<dbReference type="GO" id="GO:0005886">
    <property type="term" value="C:plasma membrane"/>
    <property type="evidence" value="ECO:0007669"/>
    <property type="project" value="UniProtKB-SubCell"/>
</dbReference>
<keyword evidence="5 7" id="KW-1133">Transmembrane helix</keyword>
<dbReference type="PROSITE" id="PS50839">
    <property type="entry name" value="CHASE"/>
    <property type="match status" value="1"/>
</dbReference>
<dbReference type="SMART" id="SM00052">
    <property type="entry name" value="EAL"/>
    <property type="match status" value="1"/>
</dbReference>
<dbReference type="PATRIC" id="fig|947033.5.peg.589"/>
<keyword evidence="3" id="KW-1003">Cell membrane</keyword>
<evidence type="ECO:0000256" key="6">
    <source>
        <dbReference type="ARBA" id="ARBA00023136"/>
    </source>
</evidence>
<name>A0A0W0ZPF3_9GAMM</name>
<feature type="transmembrane region" description="Helical" evidence="7">
    <location>
        <begin position="80"/>
        <end position="107"/>
    </location>
</feature>
<sequence>MKNAVQYNLAVCLIYIITGYIGLMIAVPPGYATAIWPPYGIALGFVLVWGLKTIPGVFIGSFILNIYITFINVTNALNQLAIAAGLIVGVGTVLQVILGWWLVKFFIQLKNPLQLPKDILIFALLTGPVSCVVAATIGNIGLYFIAILPSQNLLTSWGTWWVGDSISALIFTPVFLIVFAQPAKLWRSRITSILIPLCIVFMTIVFAYFFYRQSEIKRVQSEFMETTKYKLHQLTDKLNLTTEMGRELAFFLALKPSITNADFQYLGGNLLQRNSIIQSVQWVPKVTNRNDFNKIHQIKITDKSTGQYYPEKNKSEYYPVLFSLSKSEDTLPIGYDLLSNPNLSKIIKQRIQDKSPFFSMVLTKKGEITKVFIASAIYMKGELAGLLVLQINLLDLFKDTFDNFVNYSNLTIQQESNHSTPNAVYKIYENTEYLNTNRLIHISLSHSFLGELWNIQAISSLYFINYEYSWQLWLSLTTTLLFCVLMNIILFILYGQRYLIESLANARSLQLQTEKAKTKLLLNATGEGILWIDANYNISFINTVAENLLGYSNDELKEEPIYKILFEKALNEISPPLESLSVYKAISEKMVIKTNESVFWRKDHSYFWVEYTCIPIIIKKTVKGAAIIFSDISERLENGIKLAKMAHTDPLTKLPNRLSFFDFLEHAIARAQRNKKQFAICFIDVDNFKFINDTFGHVSGDKFLSILSGLIRAQLRDTDYFARIGGDEFGLIFEEAYQTHDLIKILKRILMTFDKPILIDNQYMKASLSIGISIYPKNGKDPETLFKNADIAMYQAKELGKSTFSFYSEYANERALKYNQIELALLQAIREKRYHVFYQPMVHTVSRKIVGVEALLRWEDEMLKSLPLVESLLIAEDRGIIYELGQLILQLSFNEYQEISKNRPNLHLAINISIKQLESTSFTTLVKDLLNQYQINPKKIYFEIKEAYFIKDPDKIISNMMVISNFGIRFVLDNFGTGYSSVHLLKKLPLSFLKIDRTFISELEKKTDDATIALTTIQLSHGLGMKSIAEGVENVEQLELLKKWGCAIAQGYYFAQPMPLNELLVWMTKYEKSLKQKSSET</sequence>
<protein>
    <submittedName>
        <fullName evidence="12">Sensory box/GGDEF domain protein</fullName>
    </submittedName>
</protein>
<keyword evidence="6 7" id="KW-0472">Membrane</keyword>
<dbReference type="InterPro" id="IPR000160">
    <property type="entry name" value="GGDEF_dom"/>
</dbReference>
<dbReference type="Pfam" id="PF13426">
    <property type="entry name" value="PAS_9"/>
    <property type="match status" value="1"/>
</dbReference>
<dbReference type="PANTHER" id="PTHR44757:SF2">
    <property type="entry name" value="BIOFILM ARCHITECTURE MAINTENANCE PROTEIN MBAA"/>
    <property type="match status" value="1"/>
</dbReference>
<dbReference type="PANTHER" id="PTHR44757">
    <property type="entry name" value="DIGUANYLATE CYCLASE DGCP"/>
    <property type="match status" value="1"/>
</dbReference>
<evidence type="ECO:0000259" key="11">
    <source>
        <dbReference type="PROSITE" id="PS50887"/>
    </source>
</evidence>
<dbReference type="CDD" id="cd00130">
    <property type="entry name" value="PAS"/>
    <property type="match status" value="1"/>
</dbReference>
<feature type="transmembrane region" description="Helical" evidence="7">
    <location>
        <begin position="6"/>
        <end position="27"/>
    </location>
</feature>
<dbReference type="Gene3D" id="3.30.450.20">
    <property type="entry name" value="PAS domain"/>
    <property type="match status" value="1"/>
</dbReference>
<dbReference type="InterPro" id="IPR029787">
    <property type="entry name" value="Nucleotide_cyclase"/>
</dbReference>
<dbReference type="InterPro" id="IPR042240">
    <property type="entry name" value="CHASE_sf"/>
</dbReference>
<dbReference type="CDD" id="cd01949">
    <property type="entry name" value="GGDEF"/>
    <property type="match status" value="1"/>
</dbReference>
<evidence type="ECO:0000313" key="12">
    <source>
        <dbReference type="EMBL" id="KTD70774.1"/>
    </source>
</evidence>
<proteinExistence type="predicted"/>
<dbReference type="STRING" id="947033.Lste_0552"/>